<dbReference type="OrthoDB" id="10057496at2759"/>
<feature type="compositionally biased region" description="Gly residues" evidence="1">
    <location>
        <begin position="1"/>
        <end position="20"/>
    </location>
</feature>
<dbReference type="VEuPathDB" id="FungiDB:F503_06552"/>
<feature type="region of interest" description="Disordered" evidence="1">
    <location>
        <begin position="77"/>
        <end position="105"/>
    </location>
</feature>
<sequence>MAFNGSGGGNPIYGRDGQGGAPPAQGYQPRQFSYAGAQPRFYYTPVAPAAPTLPAVWPYGARQFSQAPAMYPSANQQFMPPGTRVPQTSQRPALSQGQGPQPPIHRDFRSCSMRNTTGGFGCEPGYNYFFPMKHTKIHVLKTGVTPPWQLPPNFAIQFHACHVPVNTTVSELMKGFGAKNNVPKLNVITEVCPGGGGKWYKGIEVTGECFDMLKKPIKELGWDETRTGLRGEKKVVYIYVQRD</sequence>
<dbReference type="Proteomes" id="UP000016923">
    <property type="component" value="Unassembled WGS sequence"/>
</dbReference>
<dbReference type="STRING" id="1262450.S3BT39"/>
<dbReference type="EMBL" id="KE148176">
    <property type="protein sequence ID" value="EPE02576.1"/>
    <property type="molecule type" value="Genomic_DNA"/>
</dbReference>
<dbReference type="HOGENOM" id="CLU_072359_0_0_1"/>
<feature type="compositionally biased region" description="Polar residues" evidence="1">
    <location>
        <begin position="85"/>
        <end position="99"/>
    </location>
</feature>
<evidence type="ECO:0000256" key="1">
    <source>
        <dbReference type="SAM" id="MobiDB-lite"/>
    </source>
</evidence>
<evidence type="ECO:0000313" key="2">
    <source>
        <dbReference type="EMBL" id="EPE02576.1"/>
    </source>
</evidence>
<protein>
    <submittedName>
        <fullName evidence="2">Uncharacterized protein</fullName>
    </submittedName>
</protein>
<reference evidence="2 3" key="1">
    <citation type="journal article" date="2013" name="BMC Genomics">
        <title>The genome and transcriptome of the pine saprophyte Ophiostoma piceae, and a comparison with the bark beetle-associated pine pathogen Grosmannia clavigera.</title>
        <authorList>
            <person name="Haridas S."/>
            <person name="Wang Y."/>
            <person name="Lim L."/>
            <person name="Massoumi Alamouti S."/>
            <person name="Jackman S."/>
            <person name="Docking R."/>
            <person name="Robertson G."/>
            <person name="Birol I."/>
            <person name="Bohlmann J."/>
            <person name="Breuil C."/>
        </authorList>
    </citation>
    <scope>NUCLEOTIDE SEQUENCE [LARGE SCALE GENOMIC DNA]</scope>
    <source>
        <strain evidence="2 3">UAMH 11346</strain>
    </source>
</reference>
<proteinExistence type="predicted"/>
<organism evidence="2 3">
    <name type="scientific">Ophiostoma piceae (strain UAMH 11346)</name>
    <name type="common">Sap stain fungus</name>
    <dbReference type="NCBI Taxonomy" id="1262450"/>
    <lineage>
        <taxon>Eukaryota</taxon>
        <taxon>Fungi</taxon>
        <taxon>Dikarya</taxon>
        <taxon>Ascomycota</taxon>
        <taxon>Pezizomycotina</taxon>
        <taxon>Sordariomycetes</taxon>
        <taxon>Sordariomycetidae</taxon>
        <taxon>Ophiostomatales</taxon>
        <taxon>Ophiostomataceae</taxon>
        <taxon>Ophiostoma</taxon>
    </lineage>
</organism>
<accession>S3BT39</accession>
<dbReference type="OMA" id="ANAQIPF"/>
<dbReference type="eggNOG" id="ENOG502SX1S">
    <property type="taxonomic scope" value="Eukaryota"/>
</dbReference>
<dbReference type="AlphaFoldDB" id="S3BT39"/>
<evidence type="ECO:0000313" key="3">
    <source>
        <dbReference type="Proteomes" id="UP000016923"/>
    </source>
</evidence>
<feature type="compositionally biased region" description="Low complexity" evidence="1">
    <location>
        <begin position="21"/>
        <end position="30"/>
    </location>
</feature>
<name>S3BT39_OPHP1</name>
<feature type="region of interest" description="Disordered" evidence="1">
    <location>
        <begin position="1"/>
        <end position="30"/>
    </location>
</feature>
<keyword evidence="3" id="KW-1185">Reference proteome</keyword>
<gene>
    <name evidence="2" type="ORF">F503_06552</name>
</gene>